<keyword evidence="2" id="KW-1185">Reference proteome</keyword>
<dbReference type="RefSeq" id="WP_270042141.1">
    <property type="nucleotide sequence ID" value="NZ_JAPDOD010000021.1"/>
</dbReference>
<evidence type="ECO:0000313" key="1">
    <source>
        <dbReference type="EMBL" id="MDA0162900.1"/>
    </source>
</evidence>
<proteinExistence type="predicted"/>
<dbReference type="Pfam" id="PF13783">
    <property type="entry name" value="DUF4177"/>
    <property type="match status" value="1"/>
</dbReference>
<evidence type="ECO:0000313" key="2">
    <source>
        <dbReference type="Proteomes" id="UP001149140"/>
    </source>
</evidence>
<dbReference type="EMBL" id="JAPDOD010000021">
    <property type="protein sequence ID" value="MDA0162900.1"/>
    <property type="molecule type" value="Genomic_DNA"/>
</dbReference>
<dbReference type="AlphaFoldDB" id="A0A9X3S135"/>
<gene>
    <name evidence="1" type="ORF">OM076_21690</name>
</gene>
<accession>A0A9X3S135</accession>
<organism evidence="1 2">
    <name type="scientific">Solirubrobacter ginsenosidimutans</name>
    <dbReference type="NCBI Taxonomy" id="490573"/>
    <lineage>
        <taxon>Bacteria</taxon>
        <taxon>Bacillati</taxon>
        <taxon>Actinomycetota</taxon>
        <taxon>Thermoleophilia</taxon>
        <taxon>Solirubrobacterales</taxon>
        <taxon>Solirubrobacteraceae</taxon>
        <taxon>Solirubrobacter</taxon>
    </lineage>
</organism>
<protein>
    <submittedName>
        <fullName evidence="1">DUF4177 domain-containing protein</fullName>
    </submittedName>
</protein>
<name>A0A9X3S135_9ACTN</name>
<reference evidence="1" key="1">
    <citation type="submission" date="2022-10" db="EMBL/GenBank/DDBJ databases">
        <title>The WGS of Solirubrobacter ginsenosidimutans DSM 21036.</title>
        <authorList>
            <person name="Jiang Z."/>
        </authorList>
    </citation>
    <scope>NUCLEOTIDE SEQUENCE</scope>
    <source>
        <strain evidence="1">DSM 21036</strain>
    </source>
</reference>
<dbReference type="Proteomes" id="UP001149140">
    <property type="component" value="Unassembled WGS sequence"/>
</dbReference>
<comment type="caution">
    <text evidence="1">The sequence shown here is derived from an EMBL/GenBank/DDBJ whole genome shotgun (WGS) entry which is preliminary data.</text>
</comment>
<dbReference type="InterPro" id="IPR025234">
    <property type="entry name" value="YjzH-like"/>
</dbReference>
<sequence>MPTYEYRTEVLTHGFLGRKDEEFDRKEFEERLNRVGAEGWEFDKLIPNMALHGEKDGHLIVFKRENG</sequence>